<name>A0A075APC9_ROZAC</name>
<feature type="compositionally biased region" description="Basic residues" evidence="2">
    <location>
        <begin position="325"/>
        <end position="339"/>
    </location>
</feature>
<gene>
    <name evidence="3" type="ORF">O9G_003582</name>
</gene>
<feature type="compositionally biased region" description="Basic and acidic residues" evidence="2">
    <location>
        <begin position="340"/>
        <end position="363"/>
    </location>
</feature>
<keyword evidence="4" id="KW-1185">Reference proteome</keyword>
<feature type="coiled-coil region" evidence="1">
    <location>
        <begin position="93"/>
        <end position="136"/>
    </location>
</feature>
<dbReference type="Proteomes" id="UP000030755">
    <property type="component" value="Unassembled WGS sequence"/>
</dbReference>
<dbReference type="HOGENOM" id="CLU_598716_0_0_1"/>
<organism evidence="3 4">
    <name type="scientific">Rozella allomycis (strain CSF55)</name>
    <dbReference type="NCBI Taxonomy" id="988480"/>
    <lineage>
        <taxon>Eukaryota</taxon>
        <taxon>Fungi</taxon>
        <taxon>Fungi incertae sedis</taxon>
        <taxon>Cryptomycota</taxon>
        <taxon>Cryptomycota incertae sedis</taxon>
        <taxon>Rozella</taxon>
    </lineage>
</organism>
<evidence type="ECO:0000313" key="3">
    <source>
        <dbReference type="EMBL" id="EPZ31873.1"/>
    </source>
</evidence>
<feature type="compositionally biased region" description="Basic and acidic residues" evidence="2">
    <location>
        <begin position="294"/>
        <end position="324"/>
    </location>
</feature>
<evidence type="ECO:0000256" key="1">
    <source>
        <dbReference type="SAM" id="Coils"/>
    </source>
</evidence>
<accession>A0A075APC9</accession>
<dbReference type="OrthoDB" id="2409325at2759"/>
<protein>
    <recommendedName>
        <fullName evidence="5">Caprin-1 dimerization domain-containing protein</fullName>
    </recommendedName>
</protein>
<proteinExistence type="predicted"/>
<reference evidence="3 4" key="1">
    <citation type="journal article" date="2013" name="Curr. Biol.">
        <title>Shared signatures of parasitism and phylogenomics unite Cryptomycota and microsporidia.</title>
        <authorList>
            <person name="James T.Y."/>
            <person name="Pelin A."/>
            <person name="Bonen L."/>
            <person name="Ahrendt S."/>
            <person name="Sain D."/>
            <person name="Corradi N."/>
            <person name="Stajich J.E."/>
        </authorList>
    </citation>
    <scope>NUCLEOTIDE SEQUENCE [LARGE SCALE GENOMIC DNA]</scope>
    <source>
        <strain evidence="3 4">CSF55</strain>
    </source>
</reference>
<sequence>MHLQDTYFILLKPGSGNEKLDVNTPVHLLRDMVKDVQESVAVTTEEKSSGNNYIDVVNKRLRTLRKRLVKIQKYEQQSQGKESGSLNEDQIKAIEKKSEVETLIKELEDLIKNFNAIEMEEQRQAKKNKRQQVLLEKQLAQEVTLQMEQSQAKAIRDIVRSLNVFTSIQMPSMALMLSNEDIALLHLFQNIVPLPSILKGEISYENAIEQGVETLLKFIGASEDTFGNFTYQSLLDYAFRIESTRLNPIVKENVHSDEENPEDAKENEIIEESVNVPVEEIEKLSINENKEENVEISKEEVGETKVEEAEAVKTDEKAEDDGFQRSKRFYNRNNRGRGNYHRDGERRYKREYNNDGRKDYHGQRREYNVERSEKRNYNNDNKEFNSDRRREYHGERKEYHGERREYHGERREYHGERREYRRDYRRPREQNTQVEKANENVCLCLCSFLEKLSFVDV</sequence>
<evidence type="ECO:0008006" key="5">
    <source>
        <dbReference type="Google" id="ProtNLM"/>
    </source>
</evidence>
<keyword evidence="1" id="KW-0175">Coiled coil</keyword>
<dbReference type="OMA" id="RYHNKER"/>
<dbReference type="AlphaFoldDB" id="A0A075APC9"/>
<evidence type="ECO:0000313" key="4">
    <source>
        <dbReference type="Proteomes" id="UP000030755"/>
    </source>
</evidence>
<evidence type="ECO:0000256" key="2">
    <source>
        <dbReference type="SAM" id="MobiDB-lite"/>
    </source>
</evidence>
<feature type="region of interest" description="Disordered" evidence="2">
    <location>
        <begin position="294"/>
        <end position="363"/>
    </location>
</feature>
<dbReference type="EMBL" id="KE561207">
    <property type="protein sequence ID" value="EPZ31873.1"/>
    <property type="molecule type" value="Genomic_DNA"/>
</dbReference>